<sequence>MKNLLTSILLVTALLLVSCKDDPKPVSKEKQVTALLTEGGQWAPSGTAAITIDGLDVTSDLFKDFTITFTADKLFTTGTTPVWLREDTWRFKDNTATVMLRGQDDKEITIETVSKTELKLSLQWDKTTYEGGRQRSIPGKVVFTLKK</sequence>
<comment type="caution">
    <text evidence="1">The sequence shown here is derived from an EMBL/GenBank/DDBJ whole genome shotgun (WGS) entry which is preliminary data.</text>
</comment>
<reference evidence="1 2" key="1">
    <citation type="submission" date="2021-05" db="EMBL/GenBank/DDBJ databases">
        <title>A Polyphasic approach of four new species of the genus Ohtaekwangia: Ohtaekwangia histidinii sp. nov., Ohtaekwangia cretensis sp. nov., Ohtaekwangia indiensis sp. nov., Ohtaekwangia reichenbachii sp. nov. from diverse environment.</title>
        <authorList>
            <person name="Octaviana S."/>
        </authorList>
    </citation>
    <scope>NUCLEOTIDE SEQUENCE [LARGE SCALE GENOMIC DNA]</scope>
    <source>
        <strain evidence="1 2">PWU4</strain>
    </source>
</reference>
<evidence type="ECO:0000313" key="1">
    <source>
        <dbReference type="EMBL" id="MBT1697889.1"/>
    </source>
</evidence>
<proteinExistence type="predicted"/>
<dbReference type="EMBL" id="JAHESF010000012">
    <property type="protein sequence ID" value="MBT1697889.1"/>
    <property type="molecule type" value="Genomic_DNA"/>
</dbReference>
<evidence type="ECO:0008006" key="3">
    <source>
        <dbReference type="Google" id="ProtNLM"/>
    </source>
</evidence>
<gene>
    <name evidence="1" type="ORF">KK083_13435</name>
</gene>
<protein>
    <recommendedName>
        <fullName evidence="3">Lipocalin-like domain-containing protein</fullName>
    </recommendedName>
</protein>
<dbReference type="Proteomes" id="UP001319200">
    <property type="component" value="Unassembled WGS sequence"/>
</dbReference>
<evidence type="ECO:0000313" key="2">
    <source>
        <dbReference type="Proteomes" id="UP001319200"/>
    </source>
</evidence>
<keyword evidence="2" id="KW-1185">Reference proteome</keyword>
<dbReference type="RefSeq" id="WP_254163763.1">
    <property type="nucleotide sequence ID" value="NZ_JAHESF010000012.1"/>
</dbReference>
<dbReference type="PROSITE" id="PS51257">
    <property type="entry name" value="PROKAR_LIPOPROTEIN"/>
    <property type="match status" value="1"/>
</dbReference>
<accession>A0AAP2DPG6</accession>
<dbReference type="AlphaFoldDB" id="A0AAP2DPG6"/>
<organism evidence="1 2">
    <name type="scientific">Chryseosolibacter histidini</name>
    <dbReference type="NCBI Taxonomy" id="2782349"/>
    <lineage>
        <taxon>Bacteria</taxon>
        <taxon>Pseudomonadati</taxon>
        <taxon>Bacteroidota</taxon>
        <taxon>Cytophagia</taxon>
        <taxon>Cytophagales</taxon>
        <taxon>Chryseotaleaceae</taxon>
        <taxon>Chryseosolibacter</taxon>
    </lineage>
</organism>
<name>A0AAP2DPG6_9BACT</name>